<feature type="domain" description="Helicase ATP-binding" evidence="9">
    <location>
        <begin position="124"/>
        <end position="312"/>
    </location>
</feature>
<dbReference type="GO" id="GO:0005634">
    <property type="term" value="C:nucleus"/>
    <property type="evidence" value="ECO:0007669"/>
    <property type="project" value="UniProtKB-SubCell"/>
</dbReference>
<keyword evidence="5" id="KW-0347">Helicase</keyword>
<evidence type="ECO:0000256" key="8">
    <source>
        <dbReference type="ARBA" id="ARBA00023242"/>
    </source>
</evidence>
<keyword evidence="3" id="KW-0547">Nucleotide-binding</keyword>
<dbReference type="SUPFAM" id="SSF52540">
    <property type="entry name" value="P-loop containing nucleoside triphosphate hydrolases"/>
    <property type="match status" value="2"/>
</dbReference>
<evidence type="ECO:0000256" key="4">
    <source>
        <dbReference type="ARBA" id="ARBA00022801"/>
    </source>
</evidence>
<dbReference type="InterPro" id="IPR049730">
    <property type="entry name" value="SNF2/RAD54-like_C"/>
</dbReference>
<dbReference type="SMART" id="SM00490">
    <property type="entry name" value="HELICc"/>
    <property type="match status" value="1"/>
</dbReference>
<name>A0A7E4UXT0_PANRE</name>
<evidence type="ECO:0000313" key="11">
    <source>
        <dbReference type="Proteomes" id="UP000492821"/>
    </source>
</evidence>
<dbReference type="PANTHER" id="PTHR45797">
    <property type="entry name" value="RAD54-LIKE"/>
    <property type="match status" value="1"/>
</dbReference>
<dbReference type="PANTHER" id="PTHR45797:SF3">
    <property type="entry name" value="TRANSCRIPTIONAL REGULATOR ATRX HOMOLOG"/>
    <property type="match status" value="1"/>
</dbReference>
<evidence type="ECO:0000256" key="2">
    <source>
        <dbReference type="ARBA" id="ARBA00007025"/>
    </source>
</evidence>
<dbReference type="GO" id="GO:0004386">
    <property type="term" value="F:helicase activity"/>
    <property type="evidence" value="ECO:0007669"/>
    <property type="project" value="UniProtKB-KW"/>
</dbReference>
<dbReference type="InterPro" id="IPR027417">
    <property type="entry name" value="P-loop_NTPase"/>
</dbReference>
<keyword evidence="8" id="KW-0539">Nucleus</keyword>
<feature type="domain" description="Helicase C-terminal" evidence="10">
    <location>
        <begin position="449"/>
        <end position="631"/>
    </location>
</feature>
<dbReference type="InterPro" id="IPR044574">
    <property type="entry name" value="ARIP4-like"/>
</dbReference>
<dbReference type="InterPro" id="IPR014001">
    <property type="entry name" value="Helicase_ATP-bd"/>
</dbReference>
<organism evidence="11 12">
    <name type="scientific">Panagrellus redivivus</name>
    <name type="common">Microworm</name>
    <dbReference type="NCBI Taxonomy" id="6233"/>
    <lineage>
        <taxon>Eukaryota</taxon>
        <taxon>Metazoa</taxon>
        <taxon>Ecdysozoa</taxon>
        <taxon>Nematoda</taxon>
        <taxon>Chromadorea</taxon>
        <taxon>Rhabditida</taxon>
        <taxon>Tylenchina</taxon>
        <taxon>Panagrolaimomorpha</taxon>
        <taxon>Panagrolaimoidea</taxon>
        <taxon>Panagrolaimidae</taxon>
        <taxon>Panagrellus</taxon>
    </lineage>
</organism>
<dbReference type="SMART" id="SM00487">
    <property type="entry name" value="DEXDc"/>
    <property type="match status" value="1"/>
</dbReference>
<accession>A0A7E4UXT0</accession>
<dbReference type="GO" id="GO:0016887">
    <property type="term" value="F:ATP hydrolysis activity"/>
    <property type="evidence" value="ECO:0007669"/>
    <property type="project" value="InterPro"/>
</dbReference>
<dbReference type="PROSITE" id="PS51194">
    <property type="entry name" value="HELICASE_CTER"/>
    <property type="match status" value="1"/>
</dbReference>
<evidence type="ECO:0000256" key="6">
    <source>
        <dbReference type="ARBA" id="ARBA00022840"/>
    </source>
</evidence>
<keyword evidence="4" id="KW-0378">Hydrolase</keyword>
<dbReference type="Pfam" id="PF00176">
    <property type="entry name" value="SNF2-rel_dom"/>
    <property type="match status" value="1"/>
</dbReference>
<dbReference type="Pfam" id="PF00271">
    <property type="entry name" value="Helicase_C"/>
    <property type="match status" value="1"/>
</dbReference>
<reference evidence="12" key="2">
    <citation type="submission" date="2020-10" db="UniProtKB">
        <authorList>
            <consortium name="WormBaseParasite"/>
        </authorList>
    </citation>
    <scope>IDENTIFICATION</scope>
</reference>
<keyword evidence="7" id="KW-0238">DNA-binding</keyword>
<sequence length="710" mass="80912">MLARSVGSSLSRVLQNLQNRGRFVVARCQPLFLSVNLKKDCELPSILIAESCQKHSNQVNSEDGAVCGHWQNSARNPAVLDSDTDVKKPTPVAIHLAIANHLLPHQFEGVQFMYDNAFGSLAQGRNGVSGGGCILADAPGLGKTFQCIAFIHAVLPHPVLSAKVKKILILAPTNVIINWRDEFNKWLNIDGANLKTFDVTVLNLVPRKNRLPTLMKWHNGDHPSVMISSYGMYRQSLEDSASTESAAFHKYLQNPGPDMIFFDEAHMFKNLKTKYANLLSKLKTKLRICITGTPVQNHLREYYIVINVVRPGVLGDRKHFNQAYATPITKGGTKDATPFEVQRMKSQSYILYETLKPYVLRRDSSVLAHLISPMLDYAVIVRPSPAQIRVYQDLLRLLPVVRGEKKWMKQAMTNYFDLSPVWLHPLQPFSKVLPDSVMKDFGLSSKLVLLMEIIKACEKVGDKLLVFSTSVDSLKLIKKMLQHYDECNQWHVGADENWGWKEDFDFSFIHGETSPVKRDSIRSRFNDPNNQRIRLSLISTKSGSQGTSWTGANRVVIFDASWNHADDFQARCRVYRIGQTKPTFVYRLIAQGTMEERIYNRQVTRTSTSHRVLDEHQILRQFTAAELEELYHFKPIPYVEGDERKLDPPKDRLLANLIQSHPEAIVSYKVHTDYFVNQVDEHLTDEEREAAWQNHKQFESNEDTFPGVNQ</sequence>
<evidence type="ECO:0000256" key="7">
    <source>
        <dbReference type="ARBA" id="ARBA00023125"/>
    </source>
</evidence>
<dbReference type="InterPro" id="IPR038718">
    <property type="entry name" value="SNF2-like_sf"/>
</dbReference>
<protein>
    <submittedName>
        <fullName evidence="12">Helicase ATP-binding domain-containing protein</fullName>
    </submittedName>
</protein>
<dbReference type="Proteomes" id="UP000492821">
    <property type="component" value="Unassembled WGS sequence"/>
</dbReference>
<evidence type="ECO:0000256" key="3">
    <source>
        <dbReference type="ARBA" id="ARBA00022741"/>
    </source>
</evidence>
<evidence type="ECO:0000256" key="1">
    <source>
        <dbReference type="ARBA" id="ARBA00004123"/>
    </source>
</evidence>
<comment type="subcellular location">
    <subcellularLocation>
        <location evidence="1">Nucleus</location>
    </subcellularLocation>
</comment>
<evidence type="ECO:0000256" key="5">
    <source>
        <dbReference type="ARBA" id="ARBA00022806"/>
    </source>
</evidence>
<dbReference type="CDD" id="cd18793">
    <property type="entry name" value="SF2_C_SNF"/>
    <property type="match status" value="1"/>
</dbReference>
<dbReference type="Gene3D" id="3.40.50.10810">
    <property type="entry name" value="Tandem AAA-ATPase domain"/>
    <property type="match status" value="1"/>
</dbReference>
<dbReference type="InterPro" id="IPR000330">
    <property type="entry name" value="SNF2_N"/>
</dbReference>
<evidence type="ECO:0000313" key="12">
    <source>
        <dbReference type="WBParaSite" id="Pan_g13719.t1"/>
    </source>
</evidence>
<dbReference type="InterPro" id="IPR001650">
    <property type="entry name" value="Helicase_C-like"/>
</dbReference>
<dbReference type="WBParaSite" id="Pan_g13719.t1">
    <property type="protein sequence ID" value="Pan_g13719.t1"/>
    <property type="gene ID" value="Pan_g13719"/>
</dbReference>
<reference evidence="11" key="1">
    <citation type="journal article" date="2013" name="Genetics">
        <title>The draft genome and transcriptome of Panagrellus redivivus are shaped by the harsh demands of a free-living lifestyle.</title>
        <authorList>
            <person name="Srinivasan J."/>
            <person name="Dillman A.R."/>
            <person name="Macchietto M.G."/>
            <person name="Heikkinen L."/>
            <person name="Lakso M."/>
            <person name="Fracchia K.M."/>
            <person name="Antoshechkin I."/>
            <person name="Mortazavi A."/>
            <person name="Wong G."/>
            <person name="Sternberg P.W."/>
        </authorList>
    </citation>
    <scope>NUCLEOTIDE SEQUENCE [LARGE SCALE GENOMIC DNA]</scope>
    <source>
        <strain evidence="11">MT8872</strain>
    </source>
</reference>
<proteinExistence type="inferred from homology"/>
<evidence type="ECO:0000259" key="10">
    <source>
        <dbReference type="PROSITE" id="PS51194"/>
    </source>
</evidence>
<dbReference type="PROSITE" id="PS51192">
    <property type="entry name" value="HELICASE_ATP_BIND_1"/>
    <property type="match status" value="1"/>
</dbReference>
<dbReference type="Gene3D" id="3.40.50.300">
    <property type="entry name" value="P-loop containing nucleotide triphosphate hydrolases"/>
    <property type="match status" value="1"/>
</dbReference>
<keyword evidence="6" id="KW-0067">ATP-binding</keyword>
<dbReference type="AlphaFoldDB" id="A0A7E4UXT0"/>
<keyword evidence="11" id="KW-1185">Reference proteome</keyword>
<dbReference type="GO" id="GO:0005524">
    <property type="term" value="F:ATP binding"/>
    <property type="evidence" value="ECO:0007669"/>
    <property type="project" value="UniProtKB-KW"/>
</dbReference>
<evidence type="ECO:0000259" key="9">
    <source>
        <dbReference type="PROSITE" id="PS51192"/>
    </source>
</evidence>
<comment type="similarity">
    <text evidence="2">Belongs to the SNF2/RAD54 helicase family.</text>
</comment>
<dbReference type="GO" id="GO:0003677">
    <property type="term" value="F:DNA binding"/>
    <property type="evidence" value="ECO:0007669"/>
    <property type="project" value="UniProtKB-KW"/>
</dbReference>